<proteinExistence type="predicted"/>
<dbReference type="RefSeq" id="WP_171582332.1">
    <property type="nucleotide sequence ID" value="NZ_JAAVLX010000009.1"/>
</dbReference>
<reference evidence="1 2" key="1">
    <citation type="submission" date="2020-03" db="EMBL/GenBank/DDBJ databases">
        <title>Bradyrhizobium diversity isolated from nodules of Indigofera sp.</title>
        <authorList>
            <person name="Klepa M."/>
            <person name="Helene L."/>
            <person name="Hungria M."/>
        </authorList>
    </citation>
    <scope>NUCLEOTIDE SEQUENCE [LARGE SCALE GENOMIC DNA]</scope>
    <source>
        <strain evidence="1 2">WSM 1791</strain>
    </source>
</reference>
<gene>
    <name evidence="1" type="ORF">HCN58_26720</name>
</gene>
<organism evidence="1 2">
    <name type="scientific">Bradyrhizobium australiense</name>
    <dbReference type="NCBI Taxonomy" id="2721161"/>
    <lineage>
        <taxon>Bacteria</taxon>
        <taxon>Pseudomonadati</taxon>
        <taxon>Pseudomonadota</taxon>
        <taxon>Alphaproteobacteria</taxon>
        <taxon>Hyphomicrobiales</taxon>
        <taxon>Nitrobacteraceae</taxon>
        <taxon>Bradyrhizobium</taxon>
    </lineage>
</organism>
<evidence type="ECO:0000313" key="1">
    <source>
        <dbReference type="EMBL" id="NOJ43120.1"/>
    </source>
</evidence>
<dbReference type="EMBL" id="JAAVLX010000009">
    <property type="protein sequence ID" value="NOJ43120.1"/>
    <property type="molecule type" value="Genomic_DNA"/>
</dbReference>
<comment type="caution">
    <text evidence="1">The sequence shown here is derived from an EMBL/GenBank/DDBJ whole genome shotgun (WGS) entry which is preliminary data.</text>
</comment>
<sequence length="135" mass="15286">MFASIAGVALALQLGVPAYPQSESTPLAKEVLIEEILVEEIRYRRHGHPPPCGHGYDLDERDGKCYPNGMVPPRFQSGRYYPLEYGGGRRPVPCGHGADRDIRDGLCYPTGTVPRQYQEGRPGYHYRRNGYYEMR</sequence>
<dbReference type="AlphaFoldDB" id="A0A7Y4GW79"/>
<protein>
    <submittedName>
        <fullName evidence="1">Uncharacterized protein</fullName>
    </submittedName>
</protein>
<dbReference type="Proteomes" id="UP000544122">
    <property type="component" value="Unassembled WGS sequence"/>
</dbReference>
<accession>A0A7Y4GW79</accession>
<name>A0A7Y4GW79_9BRAD</name>
<keyword evidence="2" id="KW-1185">Reference proteome</keyword>
<evidence type="ECO:0000313" key="2">
    <source>
        <dbReference type="Proteomes" id="UP000544122"/>
    </source>
</evidence>